<evidence type="ECO:0000259" key="5">
    <source>
        <dbReference type="PROSITE" id="PS50118"/>
    </source>
</evidence>
<evidence type="ECO:0000256" key="3">
    <source>
        <dbReference type="ARBA" id="ARBA00023242"/>
    </source>
</evidence>
<sequence>MDEFSIYHIPYSDIDWNSIQPTFFQAKNSTNTAARSECSMLDSKDENSRPVSAYAIFFRERQVLVKKSNPQATFGDISRIVAAQWDSLAIHEKLRYKRRSDQLRNKHIRLAVKERVQRICTDLMSSSSVTVVDSTMMISKQGEAFRMTRSSAGRQSS</sequence>
<keyword evidence="7" id="KW-1185">Reference proteome</keyword>
<organism evidence="6 7">
    <name type="scientific">Parelaphostrongylus tenuis</name>
    <name type="common">Meningeal worm</name>
    <dbReference type="NCBI Taxonomy" id="148309"/>
    <lineage>
        <taxon>Eukaryota</taxon>
        <taxon>Metazoa</taxon>
        <taxon>Ecdysozoa</taxon>
        <taxon>Nematoda</taxon>
        <taxon>Chromadorea</taxon>
        <taxon>Rhabditida</taxon>
        <taxon>Rhabditina</taxon>
        <taxon>Rhabditomorpha</taxon>
        <taxon>Strongyloidea</taxon>
        <taxon>Metastrongylidae</taxon>
        <taxon>Parelaphostrongylus</taxon>
    </lineage>
</organism>
<evidence type="ECO:0000313" key="7">
    <source>
        <dbReference type="Proteomes" id="UP001196413"/>
    </source>
</evidence>
<evidence type="ECO:0000313" key="6">
    <source>
        <dbReference type="EMBL" id="KAJ1369438.1"/>
    </source>
</evidence>
<dbReference type="PROSITE" id="PS50118">
    <property type="entry name" value="HMG_BOX_2"/>
    <property type="match status" value="1"/>
</dbReference>
<dbReference type="EMBL" id="JAHQIW010006551">
    <property type="protein sequence ID" value="KAJ1369438.1"/>
    <property type="molecule type" value="Genomic_DNA"/>
</dbReference>
<reference evidence="6" key="1">
    <citation type="submission" date="2021-06" db="EMBL/GenBank/DDBJ databases">
        <title>Parelaphostrongylus tenuis whole genome reference sequence.</title>
        <authorList>
            <person name="Garwood T.J."/>
            <person name="Larsen P.A."/>
            <person name="Fountain-Jones N.M."/>
            <person name="Garbe J.R."/>
            <person name="Macchietto M.G."/>
            <person name="Kania S.A."/>
            <person name="Gerhold R.W."/>
            <person name="Richards J.E."/>
            <person name="Wolf T.M."/>
        </authorList>
    </citation>
    <scope>NUCLEOTIDE SEQUENCE</scope>
    <source>
        <strain evidence="6">MNPRO001-30</strain>
        <tissue evidence="6">Meninges</tissue>
    </source>
</reference>
<dbReference type="PANTHER" id="PTHR45781">
    <property type="entry name" value="AGAP000281-PA"/>
    <property type="match status" value="1"/>
</dbReference>
<evidence type="ECO:0000256" key="4">
    <source>
        <dbReference type="PROSITE-ProRule" id="PRU00267"/>
    </source>
</evidence>
<dbReference type="SUPFAM" id="SSF47095">
    <property type="entry name" value="HMG-box"/>
    <property type="match status" value="1"/>
</dbReference>
<dbReference type="GO" id="GO:0006357">
    <property type="term" value="P:regulation of transcription by RNA polymerase II"/>
    <property type="evidence" value="ECO:0007669"/>
    <property type="project" value="TreeGrafter"/>
</dbReference>
<feature type="domain" description="HMG box" evidence="5">
    <location>
        <begin position="47"/>
        <end position="115"/>
    </location>
</feature>
<feature type="DNA-binding region" description="HMG box" evidence="4">
    <location>
        <begin position="47"/>
        <end position="115"/>
    </location>
</feature>
<protein>
    <recommendedName>
        <fullName evidence="5">HMG box domain-containing protein</fullName>
    </recommendedName>
</protein>
<dbReference type="PANTHER" id="PTHR45781:SF1">
    <property type="entry name" value="HMG BOX DOMAIN-CONTAINING PROTEIN"/>
    <property type="match status" value="1"/>
</dbReference>
<gene>
    <name evidence="6" type="ORF">KIN20_030895</name>
</gene>
<dbReference type="InterPro" id="IPR036910">
    <property type="entry name" value="HMG_box_dom_sf"/>
</dbReference>
<evidence type="ECO:0000256" key="2">
    <source>
        <dbReference type="ARBA" id="ARBA00023125"/>
    </source>
</evidence>
<keyword evidence="3 4" id="KW-0539">Nucleus</keyword>
<dbReference type="SMART" id="SM00398">
    <property type="entry name" value="HMG"/>
    <property type="match status" value="1"/>
</dbReference>
<comment type="subcellular location">
    <subcellularLocation>
        <location evidence="1">Nucleus</location>
    </subcellularLocation>
</comment>
<dbReference type="InterPro" id="IPR009071">
    <property type="entry name" value="HMG_box_dom"/>
</dbReference>
<dbReference type="GO" id="GO:0005634">
    <property type="term" value="C:nucleus"/>
    <property type="evidence" value="ECO:0007669"/>
    <property type="project" value="UniProtKB-SubCell"/>
</dbReference>
<dbReference type="Gene3D" id="1.10.30.10">
    <property type="entry name" value="High mobility group box domain"/>
    <property type="match status" value="1"/>
</dbReference>
<evidence type="ECO:0000256" key="1">
    <source>
        <dbReference type="ARBA" id="ARBA00004123"/>
    </source>
</evidence>
<comment type="caution">
    <text evidence="6">The sequence shown here is derived from an EMBL/GenBank/DDBJ whole genome shotgun (WGS) entry which is preliminary data.</text>
</comment>
<accession>A0AAD5R4U9</accession>
<name>A0AAD5R4U9_PARTN</name>
<dbReference type="Proteomes" id="UP001196413">
    <property type="component" value="Unassembled WGS sequence"/>
</dbReference>
<keyword evidence="2 4" id="KW-0238">DNA-binding</keyword>
<dbReference type="InterPro" id="IPR051365">
    <property type="entry name" value="TOX_HMG-box_domain"/>
</dbReference>
<dbReference type="Pfam" id="PF00505">
    <property type="entry name" value="HMG_box"/>
    <property type="match status" value="1"/>
</dbReference>
<dbReference type="AlphaFoldDB" id="A0AAD5R4U9"/>
<proteinExistence type="predicted"/>
<dbReference type="GO" id="GO:0031490">
    <property type="term" value="F:chromatin DNA binding"/>
    <property type="evidence" value="ECO:0007669"/>
    <property type="project" value="TreeGrafter"/>
</dbReference>